<sequence length="66" mass="7381">MNKIVLRNIVVYIVLIGIGCYLLVCGASLSKQYPYAMPVIGGILIVMGIFRIIVYLKIVKHDDLNE</sequence>
<evidence type="ECO:0000256" key="1">
    <source>
        <dbReference type="SAM" id="Phobius"/>
    </source>
</evidence>
<dbReference type="AlphaFoldDB" id="A0A6N8U4C8"/>
<name>A0A6N8U4C8_9FIRM</name>
<feature type="transmembrane region" description="Helical" evidence="1">
    <location>
        <begin position="35"/>
        <end position="56"/>
    </location>
</feature>
<dbReference type="Proteomes" id="UP000434036">
    <property type="component" value="Unassembled WGS sequence"/>
</dbReference>
<keyword evidence="1" id="KW-1133">Transmembrane helix</keyword>
<keyword evidence="3" id="KW-1185">Reference proteome</keyword>
<comment type="caution">
    <text evidence="2">The sequence shown here is derived from an EMBL/GenBank/DDBJ whole genome shotgun (WGS) entry which is preliminary data.</text>
</comment>
<keyword evidence="1" id="KW-0472">Membrane</keyword>
<keyword evidence="1" id="KW-0812">Transmembrane</keyword>
<proteinExistence type="predicted"/>
<organism evidence="2 3">
    <name type="scientific">Copranaerobaculum intestinale</name>
    <dbReference type="NCBI Taxonomy" id="2692629"/>
    <lineage>
        <taxon>Bacteria</taxon>
        <taxon>Bacillati</taxon>
        <taxon>Bacillota</taxon>
        <taxon>Erysipelotrichia</taxon>
        <taxon>Erysipelotrichales</taxon>
        <taxon>Erysipelotrichaceae</taxon>
        <taxon>Copranaerobaculum</taxon>
    </lineage>
</organism>
<evidence type="ECO:0000313" key="2">
    <source>
        <dbReference type="EMBL" id="MXQ72741.1"/>
    </source>
</evidence>
<reference evidence="2 3" key="2">
    <citation type="submission" date="2020-01" db="EMBL/GenBank/DDBJ databases">
        <title>Clostridiaceae sp. nov. isolated from the gut of human by culturomics.</title>
        <authorList>
            <person name="Chang Y."/>
        </authorList>
    </citation>
    <scope>NUCLEOTIDE SEQUENCE [LARGE SCALE GENOMIC DNA]</scope>
    <source>
        <strain evidence="2 3">DONG20-135</strain>
    </source>
</reference>
<evidence type="ECO:0000313" key="3">
    <source>
        <dbReference type="Proteomes" id="UP000434036"/>
    </source>
</evidence>
<accession>A0A6N8U4C8</accession>
<dbReference type="RefSeq" id="WP_160624224.1">
    <property type="nucleotide sequence ID" value="NZ_WUUQ01000001.1"/>
</dbReference>
<dbReference type="EMBL" id="WUUQ01000001">
    <property type="protein sequence ID" value="MXQ72741.1"/>
    <property type="molecule type" value="Genomic_DNA"/>
</dbReference>
<gene>
    <name evidence="2" type="ORF">GSF08_02115</name>
</gene>
<reference evidence="2 3" key="1">
    <citation type="submission" date="2019-12" db="EMBL/GenBank/DDBJ databases">
        <authorList>
            <person name="Yang R."/>
        </authorList>
    </citation>
    <scope>NUCLEOTIDE SEQUENCE [LARGE SCALE GENOMIC DNA]</scope>
    <source>
        <strain evidence="2 3">DONG20-135</strain>
    </source>
</reference>
<dbReference type="PROSITE" id="PS51257">
    <property type="entry name" value="PROKAR_LIPOPROTEIN"/>
    <property type="match status" value="1"/>
</dbReference>
<protein>
    <submittedName>
        <fullName evidence="2">Uncharacterized protein</fullName>
    </submittedName>
</protein>
<feature type="transmembrane region" description="Helical" evidence="1">
    <location>
        <begin position="9"/>
        <end position="29"/>
    </location>
</feature>